<name>A0ABW0QL24_9GAMM</name>
<organism evidence="3 4">
    <name type="scientific">Rhodanobacter ginsengisoli</name>
    <dbReference type="NCBI Taxonomy" id="418646"/>
    <lineage>
        <taxon>Bacteria</taxon>
        <taxon>Pseudomonadati</taxon>
        <taxon>Pseudomonadota</taxon>
        <taxon>Gammaproteobacteria</taxon>
        <taxon>Lysobacterales</taxon>
        <taxon>Rhodanobacteraceae</taxon>
        <taxon>Rhodanobacter</taxon>
    </lineage>
</organism>
<keyword evidence="1" id="KW-0812">Transmembrane</keyword>
<keyword evidence="1" id="KW-0472">Membrane</keyword>
<dbReference type="Proteomes" id="UP001596114">
    <property type="component" value="Unassembled WGS sequence"/>
</dbReference>
<evidence type="ECO:0000313" key="4">
    <source>
        <dbReference type="Proteomes" id="UP001596114"/>
    </source>
</evidence>
<dbReference type="EMBL" id="JBHSNF010000001">
    <property type="protein sequence ID" value="MFC5525666.1"/>
    <property type="molecule type" value="Genomic_DNA"/>
</dbReference>
<comment type="caution">
    <text evidence="3">The sequence shown here is derived from an EMBL/GenBank/DDBJ whole genome shotgun (WGS) entry which is preliminary data.</text>
</comment>
<keyword evidence="1" id="KW-1133">Transmembrane helix</keyword>
<proteinExistence type="predicted"/>
<dbReference type="RefSeq" id="WP_377318969.1">
    <property type="nucleotide sequence ID" value="NZ_JBHSNF010000001.1"/>
</dbReference>
<evidence type="ECO:0000256" key="1">
    <source>
        <dbReference type="SAM" id="Phobius"/>
    </source>
</evidence>
<sequence>MSDQPSYKPASPTSSLAVVSLVFGILSWCVLPFVGAIVAIICGHMARGEIRRASPDARLEGDGMAVAGLLLGYAQLVLWVLLVFLVVAVMVFGVAFSHWH</sequence>
<evidence type="ECO:0000259" key="2">
    <source>
        <dbReference type="Pfam" id="PF13828"/>
    </source>
</evidence>
<feature type="transmembrane region" description="Helical" evidence="1">
    <location>
        <begin position="16"/>
        <end position="42"/>
    </location>
</feature>
<evidence type="ECO:0000313" key="3">
    <source>
        <dbReference type="EMBL" id="MFC5525666.1"/>
    </source>
</evidence>
<keyword evidence="4" id="KW-1185">Reference proteome</keyword>
<feature type="domain" description="DUF4190" evidence="2">
    <location>
        <begin position="16"/>
        <end position="82"/>
    </location>
</feature>
<dbReference type="InterPro" id="IPR025241">
    <property type="entry name" value="DUF4190"/>
</dbReference>
<feature type="transmembrane region" description="Helical" evidence="1">
    <location>
        <begin position="63"/>
        <end position="96"/>
    </location>
</feature>
<dbReference type="Pfam" id="PF13828">
    <property type="entry name" value="DUF4190"/>
    <property type="match status" value="1"/>
</dbReference>
<gene>
    <name evidence="3" type="ORF">ACFPPA_07905</name>
</gene>
<accession>A0ABW0QL24</accession>
<reference evidence="4" key="1">
    <citation type="journal article" date="2019" name="Int. J. Syst. Evol. Microbiol.">
        <title>The Global Catalogue of Microorganisms (GCM) 10K type strain sequencing project: providing services to taxonomists for standard genome sequencing and annotation.</title>
        <authorList>
            <consortium name="The Broad Institute Genomics Platform"/>
            <consortium name="The Broad Institute Genome Sequencing Center for Infectious Disease"/>
            <person name="Wu L."/>
            <person name="Ma J."/>
        </authorList>
    </citation>
    <scope>NUCLEOTIDE SEQUENCE [LARGE SCALE GENOMIC DNA]</scope>
    <source>
        <strain evidence="4">CGMCC 1.16619</strain>
    </source>
</reference>
<protein>
    <submittedName>
        <fullName evidence="3">DUF4190 domain-containing protein</fullName>
    </submittedName>
</protein>